<dbReference type="GO" id="GO:0044183">
    <property type="term" value="F:protein folding chaperone"/>
    <property type="evidence" value="ECO:0007669"/>
    <property type="project" value="TreeGrafter"/>
</dbReference>
<evidence type="ECO:0000313" key="9">
    <source>
        <dbReference type="EMBL" id="KAF5742759.1"/>
    </source>
</evidence>
<dbReference type="InterPro" id="IPR036611">
    <property type="entry name" value="Trigger_fac_ribosome-bd_sf"/>
</dbReference>
<keyword evidence="6" id="KW-0413">Isomerase</keyword>
<sequence length="234" mass="25953">MGANPGKTTQTDSSICSTDDKEKKIMEIAVKTFPGLNSKIISSRQRVDVCIPKFSCKRVSFSAQVGHITGGVWRRRECCRFSHALCAVLAGAEEVEVSSSQFEDFSITSTSINEGKELKISLNVFGAKTRVIFDNIFDKMVAAAQPIPGFRRVKGGKTPNIPRDILLEILGPSRVYKEVIKKIINTTIAEYVEKGGLKVSKNLRVEQSFEDLEDNFEPGEDFSFDAVVQLHETK</sequence>
<gene>
    <name evidence="9" type="ORF">HS088_TW09G00819</name>
</gene>
<evidence type="ECO:0000259" key="8">
    <source>
        <dbReference type="Pfam" id="PF05697"/>
    </source>
</evidence>
<dbReference type="GO" id="GO:0051083">
    <property type="term" value="P:'de novo' cotranslational protein folding"/>
    <property type="evidence" value="ECO:0007669"/>
    <property type="project" value="TreeGrafter"/>
</dbReference>
<dbReference type="EC" id="5.2.1.8" evidence="3"/>
<dbReference type="Gene3D" id="3.30.70.1050">
    <property type="entry name" value="Trigger factor ribosome-binding domain"/>
    <property type="match status" value="1"/>
</dbReference>
<comment type="caution">
    <text evidence="9">The sequence shown here is derived from an EMBL/GenBank/DDBJ whole genome shotgun (WGS) entry which is preliminary data.</text>
</comment>
<protein>
    <recommendedName>
        <fullName evidence="3">peptidylprolyl isomerase</fullName>
        <ecNumber evidence="3">5.2.1.8</ecNumber>
    </recommendedName>
</protein>
<evidence type="ECO:0000313" key="10">
    <source>
        <dbReference type="Proteomes" id="UP000593562"/>
    </source>
</evidence>
<organism evidence="9 10">
    <name type="scientific">Tripterygium wilfordii</name>
    <name type="common">Thunder God vine</name>
    <dbReference type="NCBI Taxonomy" id="458696"/>
    <lineage>
        <taxon>Eukaryota</taxon>
        <taxon>Viridiplantae</taxon>
        <taxon>Streptophyta</taxon>
        <taxon>Embryophyta</taxon>
        <taxon>Tracheophyta</taxon>
        <taxon>Spermatophyta</taxon>
        <taxon>Magnoliopsida</taxon>
        <taxon>eudicotyledons</taxon>
        <taxon>Gunneridae</taxon>
        <taxon>Pentapetalae</taxon>
        <taxon>rosids</taxon>
        <taxon>fabids</taxon>
        <taxon>Celastrales</taxon>
        <taxon>Celastraceae</taxon>
        <taxon>Tripterygium</taxon>
    </lineage>
</organism>
<dbReference type="InterPro" id="IPR005215">
    <property type="entry name" value="Trig_fac"/>
</dbReference>
<evidence type="ECO:0000256" key="1">
    <source>
        <dbReference type="ARBA" id="ARBA00000971"/>
    </source>
</evidence>
<dbReference type="PANTHER" id="PTHR30560:SF5">
    <property type="entry name" value="OS09G0515400 PROTEIN"/>
    <property type="match status" value="1"/>
</dbReference>
<evidence type="ECO:0000256" key="7">
    <source>
        <dbReference type="ARBA" id="ARBA00024849"/>
    </source>
</evidence>
<evidence type="ECO:0000256" key="2">
    <source>
        <dbReference type="ARBA" id="ARBA00005464"/>
    </source>
</evidence>
<reference evidence="9 10" key="1">
    <citation type="journal article" date="2020" name="Nat. Commun.">
        <title>Genome of Tripterygium wilfordii and identification of cytochrome P450 involved in triptolide biosynthesis.</title>
        <authorList>
            <person name="Tu L."/>
            <person name="Su P."/>
            <person name="Zhang Z."/>
            <person name="Gao L."/>
            <person name="Wang J."/>
            <person name="Hu T."/>
            <person name="Zhou J."/>
            <person name="Zhang Y."/>
            <person name="Zhao Y."/>
            <person name="Liu Y."/>
            <person name="Song Y."/>
            <person name="Tong Y."/>
            <person name="Lu Y."/>
            <person name="Yang J."/>
            <person name="Xu C."/>
            <person name="Jia M."/>
            <person name="Peters R.J."/>
            <person name="Huang L."/>
            <person name="Gao W."/>
        </authorList>
    </citation>
    <scope>NUCLEOTIDE SEQUENCE [LARGE SCALE GENOMIC DNA]</scope>
    <source>
        <strain evidence="10">cv. XIE 37</strain>
        <tissue evidence="9">Leaf</tissue>
    </source>
</reference>
<evidence type="ECO:0000256" key="5">
    <source>
        <dbReference type="ARBA" id="ARBA00023186"/>
    </source>
</evidence>
<dbReference type="FunCoup" id="A0A7J7D936">
    <property type="interactions" value="2220"/>
</dbReference>
<keyword evidence="10" id="KW-1185">Reference proteome</keyword>
<dbReference type="InParanoid" id="A0A7J7D936"/>
<keyword evidence="4" id="KW-0697">Rotamase</keyword>
<dbReference type="Proteomes" id="UP000593562">
    <property type="component" value="Unassembled WGS sequence"/>
</dbReference>
<dbReference type="GO" id="GO:0043335">
    <property type="term" value="P:protein unfolding"/>
    <property type="evidence" value="ECO:0007669"/>
    <property type="project" value="TreeGrafter"/>
</dbReference>
<dbReference type="GO" id="GO:0003755">
    <property type="term" value="F:peptidyl-prolyl cis-trans isomerase activity"/>
    <property type="evidence" value="ECO:0007669"/>
    <property type="project" value="UniProtKB-KW"/>
</dbReference>
<dbReference type="EMBL" id="JAAARO010000009">
    <property type="protein sequence ID" value="KAF5742759.1"/>
    <property type="molecule type" value="Genomic_DNA"/>
</dbReference>
<dbReference type="SUPFAM" id="SSF102735">
    <property type="entry name" value="Trigger factor ribosome-binding domain"/>
    <property type="match status" value="1"/>
</dbReference>
<evidence type="ECO:0000256" key="6">
    <source>
        <dbReference type="ARBA" id="ARBA00023235"/>
    </source>
</evidence>
<evidence type="ECO:0000256" key="4">
    <source>
        <dbReference type="ARBA" id="ARBA00023110"/>
    </source>
</evidence>
<proteinExistence type="inferred from homology"/>
<dbReference type="FunFam" id="3.30.70.1050:FF:000004">
    <property type="entry name" value="Trigger factor"/>
    <property type="match status" value="1"/>
</dbReference>
<dbReference type="GO" id="GO:0015031">
    <property type="term" value="P:protein transport"/>
    <property type="evidence" value="ECO:0007669"/>
    <property type="project" value="InterPro"/>
</dbReference>
<dbReference type="Pfam" id="PF05697">
    <property type="entry name" value="Trigger_N"/>
    <property type="match status" value="1"/>
</dbReference>
<comment type="catalytic activity">
    <reaction evidence="1">
        <text>[protein]-peptidylproline (omega=180) = [protein]-peptidylproline (omega=0)</text>
        <dbReference type="Rhea" id="RHEA:16237"/>
        <dbReference type="Rhea" id="RHEA-COMP:10747"/>
        <dbReference type="Rhea" id="RHEA-COMP:10748"/>
        <dbReference type="ChEBI" id="CHEBI:83833"/>
        <dbReference type="ChEBI" id="CHEBI:83834"/>
        <dbReference type="EC" id="5.2.1.8"/>
    </reaction>
</comment>
<evidence type="ECO:0000256" key="3">
    <source>
        <dbReference type="ARBA" id="ARBA00013194"/>
    </source>
</evidence>
<dbReference type="GO" id="GO:0043022">
    <property type="term" value="F:ribosome binding"/>
    <property type="evidence" value="ECO:0007669"/>
    <property type="project" value="TreeGrafter"/>
</dbReference>
<dbReference type="InterPro" id="IPR008881">
    <property type="entry name" value="Trigger_fac_ribosome-bd_bac"/>
</dbReference>
<comment type="similarity">
    <text evidence="2">Belongs to the FKBP-type PPIase family. Tig subfamily.</text>
</comment>
<keyword evidence="5" id="KW-0143">Chaperone</keyword>
<comment type="function">
    <text evidence="7">Involved in protein export. Acts as a chaperone by maintaining the newly synthesized protein in an open conformation. Functions as a peptidyl-prolyl cis-trans isomerase.</text>
</comment>
<dbReference type="PANTHER" id="PTHR30560">
    <property type="entry name" value="TRIGGER FACTOR CHAPERONE AND PEPTIDYL-PROLYL CIS/TRANS ISOMERASE"/>
    <property type="match status" value="1"/>
</dbReference>
<accession>A0A7J7D936</accession>
<dbReference type="AlphaFoldDB" id="A0A7J7D936"/>
<name>A0A7J7D936_TRIWF</name>
<feature type="domain" description="Trigger factor ribosome-binding bacterial" evidence="8">
    <location>
        <begin position="109"/>
        <end position="230"/>
    </location>
</feature>